<organism evidence="2 3">
    <name type="scientific">Kineococcus aurantiacus</name>
    <dbReference type="NCBI Taxonomy" id="37633"/>
    <lineage>
        <taxon>Bacteria</taxon>
        <taxon>Bacillati</taxon>
        <taxon>Actinomycetota</taxon>
        <taxon>Actinomycetes</taxon>
        <taxon>Kineosporiales</taxon>
        <taxon>Kineosporiaceae</taxon>
        <taxon>Kineococcus</taxon>
    </lineage>
</organism>
<feature type="region of interest" description="Disordered" evidence="1">
    <location>
        <begin position="106"/>
        <end position="169"/>
    </location>
</feature>
<evidence type="ECO:0000256" key="1">
    <source>
        <dbReference type="SAM" id="MobiDB-lite"/>
    </source>
</evidence>
<name>A0A7Y9ASE7_9ACTN</name>
<dbReference type="EMBL" id="JACCBB010000001">
    <property type="protein sequence ID" value="NYD20558.1"/>
    <property type="molecule type" value="Genomic_DNA"/>
</dbReference>
<feature type="compositionally biased region" description="Gly residues" evidence="1">
    <location>
        <begin position="150"/>
        <end position="161"/>
    </location>
</feature>
<keyword evidence="3" id="KW-1185">Reference proteome</keyword>
<evidence type="ECO:0000313" key="3">
    <source>
        <dbReference type="Proteomes" id="UP000521922"/>
    </source>
</evidence>
<comment type="caution">
    <text evidence="2">The sequence shown here is derived from an EMBL/GenBank/DDBJ whole genome shotgun (WGS) entry which is preliminary data.</text>
</comment>
<proteinExistence type="predicted"/>
<accession>A0A7Y9ASE7</accession>
<reference evidence="2 3" key="1">
    <citation type="submission" date="2020-07" db="EMBL/GenBank/DDBJ databases">
        <title>Sequencing the genomes of 1000 actinobacteria strains.</title>
        <authorList>
            <person name="Klenk H.-P."/>
        </authorList>
    </citation>
    <scope>NUCLEOTIDE SEQUENCE [LARGE SCALE GENOMIC DNA]</scope>
    <source>
        <strain evidence="2 3">DSM 7487</strain>
    </source>
</reference>
<dbReference type="AlphaFoldDB" id="A0A7Y9ASE7"/>
<evidence type="ECO:0000313" key="2">
    <source>
        <dbReference type="EMBL" id="NYD20558.1"/>
    </source>
</evidence>
<gene>
    <name evidence="2" type="ORF">BJ968_000098</name>
</gene>
<dbReference type="Proteomes" id="UP000521922">
    <property type="component" value="Unassembled WGS sequence"/>
</dbReference>
<sequence>MDDLRGVLRRPLLQRQRLTGGERPLGRVELLDVLRRDPQVLRRFEAAEHLDADAAFEPGGARGALAQQGVQVASLVGPLQQPRLVVDAGGAEPGVLDVEAVEPGEVVGGALGDGEPPLVDVEEGEVQRSEVVEAEGVGGEPPGGDDAAGPDGGDAGHGPMVGEGERRLQ</sequence>
<protein>
    <submittedName>
        <fullName evidence="2">Uncharacterized protein</fullName>
    </submittedName>
</protein>